<keyword evidence="2" id="KW-1185">Reference proteome</keyword>
<proteinExistence type="predicted"/>
<evidence type="ECO:0000313" key="1">
    <source>
        <dbReference type="EMBL" id="PON67162.1"/>
    </source>
</evidence>
<accession>A0A2P5D1I3</accession>
<gene>
    <name evidence="1" type="ORF">TorRG33x02_265300</name>
</gene>
<reference evidence="2" key="1">
    <citation type="submission" date="2016-06" db="EMBL/GenBank/DDBJ databases">
        <title>Parallel loss of symbiosis genes in relatives of nitrogen-fixing non-legume Parasponia.</title>
        <authorList>
            <person name="Van Velzen R."/>
            <person name="Holmer R."/>
            <person name="Bu F."/>
            <person name="Rutten L."/>
            <person name="Van Zeijl A."/>
            <person name="Liu W."/>
            <person name="Santuari L."/>
            <person name="Cao Q."/>
            <person name="Sharma T."/>
            <person name="Shen D."/>
            <person name="Roswanjaya Y."/>
            <person name="Wardhani T."/>
            <person name="Kalhor M.S."/>
            <person name="Jansen J."/>
            <person name="Van den Hoogen J."/>
            <person name="Gungor B."/>
            <person name="Hartog M."/>
            <person name="Hontelez J."/>
            <person name="Verver J."/>
            <person name="Yang W.-C."/>
            <person name="Schijlen E."/>
            <person name="Repin R."/>
            <person name="Schilthuizen M."/>
            <person name="Schranz E."/>
            <person name="Heidstra R."/>
            <person name="Miyata K."/>
            <person name="Fedorova E."/>
            <person name="Kohlen W."/>
            <person name="Bisseling T."/>
            <person name="Smit S."/>
            <person name="Geurts R."/>
        </authorList>
    </citation>
    <scope>NUCLEOTIDE SEQUENCE [LARGE SCALE GENOMIC DNA]</scope>
    <source>
        <strain evidence="2">cv. RG33-2</strain>
    </source>
</reference>
<dbReference type="Proteomes" id="UP000237000">
    <property type="component" value="Unassembled WGS sequence"/>
</dbReference>
<dbReference type="OrthoDB" id="10377867at2759"/>
<dbReference type="AlphaFoldDB" id="A0A2P5D1I3"/>
<evidence type="ECO:0000313" key="2">
    <source>
        <dbReference type="Proteomes" id="UP000237000"/>
    </source>
</evidence>
<protein>
    <submittedName>
        <fullName evidence="1">Uncharacterized protein</fullName>
    </submittedName>
</protein>
<dbReference type="EMBL" id="JXTC01000306">
    <property type="protein sequence ID" value="PON67162.1"/>
    <property type="molecule type" value="Genomic_DNA"/>
</dbReference>
<dbReference type="InParanoid" id="A0A2P5D1I3"/>
<comment type="caution">
    <text evidence="1">The sequence shown here is derived from an EMBL/GenBank/DDBJ whole genome shotgun (WGS) entry which is preliminary data.</text>
</comment>
<organism evidence="1 2">
    <name type="scientific">Trema orientale</name>
    <name type="common">Charcoal tree</name>
    <name type="synonym">Celtis orientalis</name>
    <dbReference type="NCBI Taxonomy" id="63057"/>
    <lineage>
        <taxon>Eukaryota</taxon>
        <taxon>Viridiplantae</taxon>
        <taxon>Streptophyta</taxon>
        <taxon>Embryophyta</taxon>
        <taxon>Tracheophyta</taxon>
        <taxon>Spermatophyta</taxon>
        <taxon>Magnoliopsida</taxon>
        <taxon>eudicotyledons</taxon>
        <taxon>Gunneridae</taxon>
        <taxon>Pentapetalae</taxon>
        <taxon>rosids</taxon>
        <taxon>fabids</taxon>
        <taxon>Rosales</taxon>
        <taxon>Cannabaceae</taxon>
        <taxon>Trema</taxon>
    </lineage>
</organism>
<sequence>MSEAPTPLFDSDPFCFSFLKCSNSEIKVEAHDSAQLTLSSLSTSDIDARGSSCDVRLFLLGSVNIRPFEDSSSCDSTCESWDAVRAYTFLEDWSSFVFLISTSLRALFSSSIAHNCSVSMLIFLLGVSEELSPVESNNKLVGFDFLLISIESLPSISTSFFIFAKAAGPGNRFRTSRRSL</sequence>
<name>A0A2P5D1I3_TREOI</name>